<comment type="caution">
    <text evidence="2">The sequence shown here is derived from an EMBL/GenBank/DDBJ whole genome shotgun (WGS) entry which is preliminary data.</text>
</comment>
<gene>
    <name evidence="2" type="ORF">FHS00_003001</name>
</gene>
<protein>
    <submittedName>
        <fullName evidence="2">Fic family protein</fullName>
    </submittedName>
</protein>
<evidence type="ECO:0000259" key="1">
    <source>
        <dbReference type="PROSITE" id="PS51459"/>
    </source>
</evidence>
<dbReference type="InterPro" id="IPR003812">
    <property type="entry name" value="Fido"/>
</dbReference>
<feature type="domain" description="Fido" evidence="1">
    <location>
        <begin position="121"/>
        <end position="287"/>
    </location>
</feature>
<accession>A0ABR6HSE7</accession>
<dbReference type="PANTHER" id="PTHR13504">
    <property type="entry name" value="FIDO DOMAIN-CONTAINING PROTEIN DDB_G0283145"/>
    <property type="match status" value="1"/>
</dbReference>
<sequence length="397" mass="44249">MTQLRDDQETIYAVEPLLPEEASKHRPALNDLALELATVSAELSAALPPAIRAPLSGLVRSMNCYYSNLIEGHDTHPIDIERALRQDFSADREKRNLQLEAVAHIAVQKWIDEGGLTEHPLHPESLRELHRRFCTGLPEDLLLQKDPEGKLLPVVLGQFREGYVRVGRPVPPSPGAVPRLLAHMHRMYRMQGRLGSVLAIACAHHRLVWVHPFTDMNGRVARMVAHAMLRDTVRSEGLWSASRGLARNVGDYKTRLEAADATRPGSADGRGALSEARLAEFAQFFLQCCIDQVSFMSGLMRPTELRGRIVDWARQQEARGVVLKGSDRILRAILMEGEVERGAVPDMLGVSDRQARKVTARLLELEALASEGPRSPLRLHFPATLAAAWMPNLFPEK</sequence>
<dbReference type="PROSITE" id="PS51459">
    <property type="entry name" value="FIDO"/>
    <property type="match status" value="1"/>
</dbReference>
<evidence type="ECO:0000313" key="2">
    <source>
        <dbReference type="EMBL" id="MBB3713397.1"/>
    </source>
</evidence>
<reference evidence="2 3" key="1">
    <citation type="submission" date="2020-08" db="EMBL/GenBank/DDBJ databases">
        <title>Genomic Encyclopedia of Type Strains, Phase III (KMG-III): the genomes of soil and plant-associated and newly described type strains.</title>
        <authorList>
            <person name="Whitman W."/>
        </authorList>
    </citation>
    <scope>NUCLEOTIDE SEQUENCE [LARGE SCALE GENOMIC DNA]</scope>
    <source>
        <strain evidence="2 3">CECT 8572</strain>
    </source>
</reference>
<name>A0ABR6HSE7_9RHOB</name>
<dbReference type="InterPro" id="IPR040198">
    <property type="entry name" value="Fido_containing"/>
</dbReference>
<keyword evidence="3" id="KW-1185">Reference proteome</keyword>
<dbReference type="SUPFAM" id="SSF140931">
    <property type="entry name" value="Fic-like"/>
    <property type="match status" value="1"/>
</dbReference>
<proteinExistence type="predicted"/>
<dbReference type="PANTHER" id="PTHR13504:SF38">
    <property type="entry name" value="FIDO DOMAIN-CONTAINING PROTEIN"/>
    <property type="match status" value="1"/>
</dbReference>
<dbReference type="Pfam" id="PF02661">
    <property type="entry name" value="Fic"/>
    <property type="match status" value="1"/>
</dbReference>
<dbReference type="EMBL" id="JACIBX010000014">
    <property type="protein sequence ID" value="MBB3713397.1"/>
    <property type="molecule type" value="Genomic_DNA"/>
</dbReference>
<organism evidence="2 3">
    <name type="scientific">Limimaricola variabilis</name>
    <dbReference type="NCBI Taxonomy" id="1492771"/>
    <lineage>
        <taxon>Bacteria</taxon>
        <taxon>Pseudomonadati</taxon>
        <taxon>Pseudomonadota</taxon>
        <taxon>Alphaproteobacteria</taxon>
        <taxon>Rhodobacterales</taxon>
        <taxon>Paracoccaceae</taxon>
        <taxon>Limimaricola</taxon>
    </lineage>
</organism>
<dbReference type="RefSeq" id="WP_183474877.1">
    <property type="nucleotide sequence ID" value="NZ_JACIBX010000014.1"/>
</dbReference>
<dbReference type="Proteomes" id="UP000576152">
    <property type="component" value="Unassembled WGS sequence"/>
</dbReference>
<evidence type="ECO:0000313" key="3">
    <source>
        <dbReference type="Proteomes" id="UP000576152"/>
    </source>
</evidence>
<dbReference type="Gene3D" id="1.10.3290.10">
    <property type="entry name" value="Fido-like domain"/>
    <property type="match status" value="1"/>
</dbReference>
<dbReference type="InterPro" id="IPR036597">
    <property type="entry name" value="Fido-like_dom_sf"/>
</dbReference>